<evidence type="ECO:0000313" key="2">
    <source>
        <dbReference type="EMBL" id="CAI2368120.1"/>
    </source>
</evidence>
<protein>
    <submittedName>
        <fullName evidence="2">Uncharacterized protein</fullName>
    </submittedName>
</protein>
<name>A0AAD1UJJ7_EUPCR</name>
<feature type="region of interest" description="Disordered" evidence="1">
    <location>
        <begin position="95"/>
        <end position="115"/>
    </location>
</feature>
<evidence type="ECO:0000313" key="3">
    <source>
        <dbReference type="Proteomes" id="UP001295684"/>
    </source>
</evidence>
<comment type="caution">
    <text evidence="2">The sequence shown here is derived from an EMBL/GenBank/DDBJ whole genome shotgun (WGS) entry which is preliminary data.</text>
</comment>
<gene>
    <name evidence="2" type="ORF">ECRASSUSDP1_LOCUS9409</name>
</gene>
<proteinExistence type="predicted"/>
<organism evidence="2 3">
    <name type="scientific">Euplotes crassus</name>
    <dbReference type="NCBI Taxonomy" id="5936"/>
    <lineage>
        <taxon>Eukaryota</taxon>
        <taxon>Sar</taxon>
        <taxon>Alveolata</taxon>
        <taxon>Ciliophora</taxon>
        <taxon>Intramacronucleata</taxon>
        <taxon>Spirotrichea</taxon>
        <taxon>Hypotrichia</taxon>
        <taxon>Euplotida</taxon>
        <taxon>Euplotidae</taxon>
        <taxon>Moneuplotes</taxon>
    </lineage>
</organism>
<reference evidence="2" key="1">
    <citation type="submission" date="2023-07" db="EMBL/GenBank/DDBJ databases">
        <authorList>
            <consortium name="AG Swart"/>
            <person name="Singh M."/>
            <person name="Singh A."/>
            <person name="Seah K."/>
            <person name="Emmerich C."/>
        </authorList>
    </citation>
    <scope>NUCLEOTIDE SEQUENCE</scope>
    <source>
        <strain evidence="2">DP1</strain>
    </source>
</reference>
<accession>A0AAD1UJJ7</accession>
<keyword evidence="3" id="KW-1185">Reference proteome</keyword>
<dbReference type="AlphaFoldDB" id="A0AAD1UJJ7"/>
<dbReference type="EMBL" id="CAMPGE010009246">
    <property type="protein sequence ID" value="CAI2368120.1"/>
    <property type="molecule type" value="Genomic_DNA"/>
</dbReference>
<feature type="compositionally biased region" description="Basic and acidic residues" evidence="1">
    <location>
        <begin position="101"/>
        <end position="115"/>
    </location>
</feature>
<dbReference type="Proteomes" id="UP001295684">
    <property type="component" value="Unassembled WGS sequence"/>
</dbReference>
<evidence type="ECO:0000256" key="1">
    <source>
        <dbReference type="SAM" id="MobiDB-lite"/>
    </source>
</evidence>
<sequence>MSEKSKDLETGLIAKVVLYKIENVKKIQGTEEQAGKEENKEGAQGLKKFVFKTGDGSKSESQEVECRMVSRKFYSNKMLESLPCLKLNQEEIQSIGRKPKERGSRAAMKSEKPSINAERPDIQNRKILRLVKKFYNQLFLFHNDKLKNQRLINISSDVILAELKKIASVYMPDANIQKMSEFLFKFLNSHCSDNCQLSTDASIAGEEAFNCTHNYKIPKFKALVHYQYFRMLITCFMRLRNTSYKKVVEMKKSIRWENQYDFSEEKFNKILSKCLHCELSKDMEKRLHQLYAQCVTYGVGIQDWILESFHQNIQK</sequence>